<protein>
    <submittedName>
        <fullName evidence="7">Laccase-5</fullName>
    </submittedName>
</protein>
<accession>A0A154P8T6</accession>
<dbReference type="InterPro" id="IPR002355">
    <property type="entry name" value="Cu_oxidase_Cu_BS"/>
</dbReference>
<dbReference type="FunFam" id="2.60.40.420:FF:000045">
    <property type="entry name" value="Laccase 2"/>
    <property type="match status" value="1"/>
</dbReference>
<keyword evidence="2" id="KW-0479">Metal-binding</keyword>
<dbReference type="AlphaFoldDB" id="A0A154P8T6"/>
<feature type="domain" description="Plastocyanin-like" evidence="4">
    <location>
        <begin position="130"/>
        <end position="279"/>
    </location>
</feature>
<evidence type="ECO:0000256" key="1">
    <source>
        <dbReference type="ARBA" id="ARBA00010609"/>
    </source>
</evidence>
<dbReference type="GO" id="GO:0016491">
    <property type="term" value="F:oxidoreductase activity"/>
    <property type="evidence" value="ECO:0007669"/>
    <property type="project" value="UniProtKB-KW"/>
</dbReference>
<dbReference type="PROSITE" id="PS00080">
    <property type="entry name" value="MULTICOPPER_OXIDASE2"/>
    <property type="match status" value="1"/>
</dbReference>
<dbReference type="GO" id="GO:0005507">
    <property type="term" value="F:copper ion binding"/>
    <property type="evidence" value="ECO:0007669"/>
    <property type="project" value="InterPro"/>
</dbReference>
<evidence type="ECO:0000313" key="7">
    <source>
        <dbReference type="EMBL" id="KZC07550.1"/>
    </source>
</evidence>
<dbReference type="PANTHER" id="PTHR11709:SF232">
    <property type="entry name" value="STRAW, ISOFORM G"/>
    <property type="match status" value="1"/>
</dbReference>
<dbReference type="Gene3D" id="2.60.40.420">
    <property type="entry name" value="Cupredoxins - blue copper proteins"/>
    <property type="match status" value="3"/>
</dbReference>
<feature type="domain" description="Plastocyanin-like" evidence="6">
    <location>
        <begin position="3"/>
        <end position="113"/>
    </location>
</feature>
<dbReference type="InterPro" id="IPR045087">
    <property type="entry name" value="Cu-oxidase_fam"/>
</dbReference>
<dbReference type="Pfam" id="PF07731">
    <property type="entry name" value="Cu-oxidase_2"/>
    <property type="match status" value="1"/>
</dbReference>
<comment type="similarity">
    <text evidence="1">Belongs to the multicopper oxidase family.</text>
</comment>
<dbReference type="STRING" id="178035.A0A154P8T6"/>
<evidence type="ECO:0000259" key="5">
    <source>
        <dbReference type="Pfam" id="PF07731"/>
    </source>
</evidence>
<dbReference type="PANTHER" id="PTHR11709">
    <property type="entry name" value="MULTI-COPPER OXIDASE"/>
    <property type="match status" value="1"/>
</dbReference>
<dbReference type="Pfam" id="PF00394">
    <property type="entry name" value="Cu-oxidase"/>
    <property type="match status" value="1"/>
</dbReference>
<evidence type="ECO:0000313" key="8">
    <source>
        <dbReference type="Proteomes" id="UP000076502"/>
    </source>
</evidence>
<gene>
    <name evidence="7" type="ORF">WN55_08321</name>
</gene>
<proteinExistence type="inferred from homology"/>
<evidence type="ECO:0000256" key="3">
    <source>
        <dbReference type="ARBA" id="ARBA00023002"/>
    </source>
</evidence>
<dbReference type="CDD" id="cd13858">
    <property type="entry name" value="CuRO_1_tcLCC2_insect_like"/>
    <property type="match status" value="1"/>
</dbReference>
<dbReference type="CDD" id="cd13884">
    <property type="entry name" value="CuRO_2_tcLCC_insect_like"/>
    <property type="match status" value="1"/>
</dbReference>
<dbReference type="CDD" id="cd13905">
    <property type="entry name" value="CuRO_3_tcLLC2_insect_like"/>
    <property type="match status" value="1"/>
</dbReference>
<keyword evidence="3" id="KW-0560">Oxidoreductase</keyword>
<dbReference type="InterPro" id="IPR033138">
    <property type="entry name" value="Cu_oxidase_CS"/>
</dbReference>
<evidence type="ECO:0000256" key="2">
    <source>
        <dbReference type="ARBA" id="ARBA00022723"/>
    </source>
</evidence>
<dbReference type="GO" id="GO:0005886">
    <property type="term" value="C:plasma membrane"/>
    <property type="evidence" value="ECO:0007669"/>
    <property type="project" value="TreeGrafter"/>
</dbReference>
<feature type="non-terminal residue" evidence="7">
    <location>
        <position position="1"/>
    </location>
</feature>
<dbReference type="InterPro" id="IPR001117">
    <property type="entry name" value="Cu-oxidase_2nd"/>
</dbReference>
<dbReference type="InterPro" id="IPR011707">
    <property type="entry name" value="Cu-oxidase-like_N"/>
</dbReference>
<dbReference type="SUPFAM" id="SSF49503">
    <property type="entry name" value="Cupredoxins"/>
    <property type="match status" value="3"/>
</dbReference>
<organism evidence="7 8">
    <name type="scientific">Dufourea novaeangliae</name>
    <name type="common">Sweat bee</name>
    <dbReference type="NCBI Taxonomy" id="178035"/>
    <lineage>
        <taxon>Eukaryota</taxon>
        <taxon>Metazoa</taxon>
        <taxon>Ecdysozoa</taxon>
        <taxon>Arthropoda</taxon>
        <taxon>Hexapoda</taxon>
        <taxon>Insecta</taxon>
        <taxon>Pterygota</taxon>
        <taxon>Neoptera</taxon>
        <taxon>Endopterygota</taxon>
        <taxon>Hymenoptera</taxon>
        <taxon>Apocrita</taxon>
        <taxon>Aculeata</taxon>
        <taxon>Apoidea</taxon>
        <taxon>Anthophila</taxon>
        <taxon>Halictidae</taxon>
        <taxon>Rophitinae</taxon>
        <taxon>Dufourea</taxon>
    </lineage>
</organism>
<dbReference type="EMBL" id="KQ434827">
    <property type="protein sequence ID" value="KZC07550.1"/>
    <property type="molecule type" value="Genomic_DNA"/>
</dbReference>
<dbReference type="Pfam" id="PF07732">
    <property type="entry name" value="Cu-oxidase_3"/>
    <property type="match status" value="1"/>
</dbReference>
<evidence type="ECO:0000259" key="4">
    <source>
        <dbReference type="Pfam" id="PF00394"/>
    </source>
</evidence>
<reference evidence="7 8" key="1">
    <citation type="submission" date="2015-07" db="EMBL/GenBank/DDBJ databases">
        <title>The genome of Dufourea novaeangliae.</title>
        <authorList>
            <person name="Pan H."/>
            <person name="Kapheim K."/>
        </authorList>
    </citation>
    <scope>NUCLEOTIDE SEQUENCE [LARGE SCALE GENOMIC DNA]</scope>
    <source>
        <strain evidence="7">0120121106</strain>
        <tissue evidence="7">Whole body</tissue>
    </source>
</reference>
<sequence>QCVPGDGVERMALTVNRMIPGPSIQVCLGDYIVIDVLNMVKEDAMTIHWHGVYQKGSQYYDGVPNLTQCPIVFKNTFRYQFYGNNGGTHFWHAHTGLQKTDGIFGSLVIREPSKDEPNAHLYNFDLANHLIVINDWMVELASSRFPGRRISGVIGQSPDSLLINGKGRYTDSNGTTTDTPLEVITVDAKQRYRFRLVNTFSTTCAGEFSIEGHNLTVIATDGQPIKPVVVESIISFSGERYDFVVNTNQKPGAYWIQLRGMLECATEKMQQLAILQYTNTSSTPTTPKPQYDIALPRSVVLNPVIANCTVQRPDAVCISDLRNAREVHKDILKSKPDMKLFMSIGFVLYAQEDIFKPNTYKTFLVPTSDLSVVDTIGNISFEFPPVPPISQLKDLPKDQFCDAENLPQNCNASFCMCTHLVKIPLNAVVEVLLVDEFRVPNVDHPFHLHGYSFNVISMGQPFGPLINATGLMTVDALKEMDRNNQIKRNFDSPVGKDTVQVPNNGYVIFRFRASNPGYWLFHCHVAYHQLVGMNMIFKVGKDKDLPKVPKNFPTCGDFMPKIRVKNKNSHCRSKKKQTYF</sequence>
<dbReference type="InterPro" id="IPR008972">
    <property type="entry name" value="Cupredoxin"/>
</dbReference>
<dbReference type="OrthoDB" id="2121828at2759"/>
<keyword evidence="8" id="KW-1185">Reference proteome</keyword>
<feature type="domain" description="Plastocyanin-like" evidence="5">
    <location>
        <begin position="403"/>
        <end position="541"/>
    </location>
</feature>
<evidence type="ECO:0000259" key="6">
    <source>
        <dbReference type="Pfam" id="PF07732"/>
    </source>
</evidence>
<dbReference type="PROSITE" id="PS00079">
    <property type="entry name" value="MULTICOPPER_OXIDASE1"/>
    <property type="match status" value="1"/>
</dbReference>
<dbReference type="InterPro" id="IPR011706">
    <property type="entry name" value="Cu-oxidase_C"/>
</dbReference>
<dbReference type="Proteomes" id="UP000076502">
    <property type="component" value="Unassembled WGS sequence"/>
</dbReference>
<dbReference type="GO" id="GO:0006826">
    <property type="term" value="P:iron ion transport"/>
    <property type="evidence" value="ECO:0007669"/>
    <property type="project" value="TreeGrafter"/>
</dbReference>
<name>A0A154P8T6_DUFNO</name>